<proteinExistence type="predicted"/>
<evidence type="ECO:0000313" key="3">
    <source>
        <dbReference type="Proteomes" id="UP000823775"/>
    </source>
</evidence>
<dbReference type="Proteomes" id="UP000823775">
    <property type="component" value="Unassembled WGS sequence"/>
</dbReference>
<feature type="compositionally biased region" description="Polar residues" evidence="1">
    <location>
        <begin position="125"/>
        <end position="134"/>
    </location>
</feature>
<keyword evidence="3" id="KW-1185">Reference proteome</keyword>
<feature type="region of interest" description="Disordered" evidence="1">
    <location>
        <begin position="110"/>
        <end position="134"/>
    </location>
</feature>
<gene>
    <name evidence="2" type="ORF">HAX54_025708</name>
</gene>
<comment type="caution">
    <text evidence="2">The sequence shown here is derived from an EMBL/GenBank/DDBJ whole genome shotgun (WGS) entry which is preliminary data.</text>
</comment>
<feature type="compositionally biased region" description="Basic and acidic residues" evidence="1">
    <location>
        <begin position="111"/>
        <end position="123"/>
    </location>
</feature>
<dbReference type="EMBL" id="JACEIK010003116">
    <property type="protein sequence ID" value="MCD9640415.1"/>
    <property type="molecule type" value="Genomic_DNA"/>
</dbReference>
<evidence type="ECO:0000313" key="2">
    <source>
        <dbReference type="EMBL" id="MCD9640415.1"/>
    </source>
</evidence>
<sequence>MLSRSNKLVTADLLTGLSLPLQRSLDRYNGLAAVEQTRCSRRHCGGSNGYFPSLSQRNSDCYYGLAAGGIPPQYLDRPMMPFEFPDMVIGLPKIKVQNDKVCSACVRGSKPMKDESETDEHAQEQVASPVSTIEQSVDSLTGETLNMEATIEIDTPIAATTKMDRDEIGSSMELRSRLCFHEIDI</sequence>
<evidence type="ECO:0000256" key="1">
    <source>
        <dbReference type="SAM" id="MobiDB-lite"/>
    </source>
</evidence>
<organism evidence="2 3">
    <name type="scientific">Datura stramonium</name>
    <name type="common">Jimsonweed</name>
    <name type="synonym">Common thornapple</name>
    <dbReference type="NCBI Taxonomy" id="4076"/>
    <lineage>
        <taxon>Eukaryota</taxon>
        <taxon>Viridiplantae</taxon>
        <taxon>Streptophyta</taxon>
        <taxon>Embryophyta</taxon>
        <taxon>Tracheophyta</taxon>
        <taxon>Spermatophyta</taxon>
        <taxon>Magnoliopsida</taxon>
        <taxon>eudicotyledons</taxon>
        <taxon>Gunneridae</taxon>
        <taxon>Pentapetalae</taxon>
        <taxon>asterids</taxon>
        <taxon>lamiids</taxon>
        <taxon>Solanales</taxon>
        <taxon>Solanaceae</taxon>
        <taxon>Solanoideae</taxon>
        <taxon>Datureae</taxon>
        <taxon>Datura</taxon>
    </lineage>
</organism>
<protein>
    <submittedName>
        <fullName evidence="2">Uncharacterized protein</fullName>
    </submittedName>
</protein>
<name>A0ABS8UZX0_DATST</name>
<reference evidence="2 3" key="1">
    <citation type="journal article" date="2021" name="BMC Genomics">
        <title>Datura genome reveals duplications of psychoactive alkaloid biosynthetic genes and high mutation rate following tissue culture.</title>
        <authorList>
            <person name="Rajewski A."/>
            <person name="Carter-House D."/>
            <person name="Stajich J."/>
            <person name="Litt A."/>
        </authorList>
    </citation>
    <scope>NUCLEOTIDE SEQUENCE [LARGE SCALE GENOMIC DNA]</scope>
    <source>
        <strain evidence="2">AR-01</strain>
    </source>
</reference>
<accession>A0ABS8UZX0</accession>